<name>A0ABN9L7V8_9NEOB</name>
<gene>
    <name evidence="3" type="ORF">RIMI_LOCUS5806151</name>
</gene>
<feature type="signal peptide" evidence="1">
    <location>
        <begin position="1"/>
        <end position="20"/>
    </location>
</feature>
<dbReference type="InterPro" id="IPR001846">
    <property type="entry name" value="VWF_type-D"/>
</dbReference>
<feature type="chain" id="PRO_5047514391" description="VWFD domain-containing protein" evidence="1">
    <location>
        <begin position="21"/>
        <end position="166"/>
    </location>
</feature>
<proteinExistence type="predicted"/>
<reference evidence="3" key="1">
    <citation type="submission" date="2023-07" db="EMBL/GenBank/DDBJ databases">
        <authorList>
            <person name="Stuckert A."/>
        </authorList>
    </citation>
    <scope>NUCLEOTIDE SEQUENCE</scope>
</reference>
<dbReference type="EMBL" id="CAUEEQ010010105">
    <property type="protein sequence ID" value="CAJ0934162.1"/>
    <property type="molecule type" value="Genomic_DNA"/>
</dbReference>
<evidence type="ECO:0000313" key="4">
    <source>
        <dbReference type="Proteomes" id="UP001176940"/>
    </source>
</evidence>
<evidence type="ECO:0000256" key="1">
    <source>
        <dbReference type="SAM" id="SignalP"/>
    </source>
</evidence>
<organism evidence="3 4">
    <name type="scientific">Ranitomeya imitator</name>
    <name type="common">mimic poison frog</name>
    <dbReference type="NCBI Taxonomy" id="111125"/>
    <lineage>
        <taxon>Eukaryota</taxon>
        <taxon>Metazoa</taxon>
        <taxon>Chordata</taxon>
        <taxon>Craniata</taxon>
        <taxon>Vertebrata</taxon>
        <taxon>Euteleostomi</taxon>
        <taxon>Amphibia</taxon>
        <taxon>Batrachia</taxon>
        <taxon>Anura</taxon>
        <taxon>Neobatrachia</taxon>
        <taxon>Hyloidea</taxon>
        <taxon>Dendrobatidae</taxon>
        <taxon>Dendrobatinae</taxon>
        <taxon>Ranitomeya</taxon>
    </lineage>
</organism>
<keyword evidence="4" id="KW-1185">Reference proteome</keyword>
<protein>
    <recommendedName>
        <fullName evidence="2">VWFD domain-containing protein</fullName>
    </recommendedName>
</protein>
<dbReference type="Proteomes" id="UP001176940">
    <property type="component" value="Unassembled WGS sequence"/>
</dbReference>
<dbReference type="Pfam" id="PF00094">
    <property type="entry name" value="VWD"/>
    <property type="match status" value="1"/>
</dbReference>
<feature type="domain" description="VWFD" evidence="2">
    <location>
        <begin position="51"/>
        <end position="112"/>
    </location>
</feature>
<keyword evidence="1" id="KW-0732">Signal</keyword>
<accession>A0ABN9L7V8</accession>
<comment type="caution">
    <text evidence="3">The sequence shown here is derived from an EMBL/GenBank/DDBJ whole genome shotgun (WGS) entry which is preliminary data.</text>
</comment>
<evidence type="ECO:0000313" key="3">
    <source>
        <dbReference type="EMBL" id="CAJ0934162.1"/>
    </source>
</evidence>
<sequence length="166" mass="18999">MQCWTLGLWVLCLSLGFSRAIDVIPGKYLTVFNIPMNGRSLEPLYIQHCYIDFPGSCSYNLASHCGDSYQEFSVHIHRSLVNDHPFIDKITFTIKDVTVQMKSNLLELNGDMQRHYKSLPCLKAPSHIATLQRYRQQSGSLQRRCLVAGELSHRQLSSDQRSRGPR</sequence>
<evidence type="ECO:0000259" key="2">
    <source>
        <dbReference type="Pfam" id="PF00094"/>
    </source>
</evidence>